<feature type="region of interest" description="Disordered" evidence="1">
    <location>
        <begin position="84"/>
        <end position="123"/>
    </location>
</feature>
<proteinExistence type="predicted"/>
<comment type="caution">
    <text evidence="3">The sequence shown here is derived from an EMBL/GenBank/DDBJ whole genome shotgun (WGS) entry which is preliminary data.</text>
</comment>
<name>A0A8K0XLC4_9AGAR</name>
<dbReference type="EMBL" id="JAEVFJ010000041">
    <property type="protein sequence ID" value="KAH8087190.1"/>
    <property type="molecule type" value="Genomic_DNA"/>
</dbReference>
<sequence>MGFSNPLLVIPIVAVIGFMFLGAIIRRRMHMVGDPTVNPTYVYPPAPAPAPSEGRGPVLEVVCAEKHEGEVDWRDVMPLCARPERARIPSSGRKPISRTSSSQQQPSHPRPSSPLPFDIPKRPRSHITSQCLRVTVLISMPRAQEKDPVFAFGSTLVPVERGLRY</sequence>
<evidence type="ECO:0000256" key="1">
    <source>
        <dbReference type="SAM" id="MobiDB-lite"/>
    </source>
</evidence>
<keyword evidence="2" id="KW-1133">Transmembrane helix</keyword>
<keyword evidence="2" id="KW-0812">Transmembrane</keyword>
<protein>
    <submittedName>
        <fullName evidence="3">Uncharacterized protein</fullName>
    </submittedName>
</protein>
<evidence type="ECO:0000313" key="4">
    <source>
        <dbReference type="Proteomes" id="UP000813824"/>
    </source>
</evidence>
<feature type="compositionally biased region" description="Low complexity" evidence="1">
    <location>
        <begin position="97"/>
        <end position="107"/>
    </location>
</feature>
<dbReference type="AlphaFoldDB" id="A0A8K0XLC4"/>
<dbReference type="Proteomes" id="UP000813824">
    <property type="component" value="Unassembled WGS sequence"/>
</dbReference>
<organism evidence="3 4">
    <name type="scientific">Cristinia sonorae</name>
    <dbReference type="NCBI Taxonomy" id="1940300"/>
    <lineage>
        <taxon>Eukaryota</taxon>
        <taxon>Fungi</taxon>
        <taxon>Dikarya</taxon>
        <taxon>Basidiomycota</taxon>
        <taxon>Agaricomycotina</taxon>
        <taxon>Agaricomycetes</taxon>
        <taxon>Agaricomycetidae</taxon>
        <taxon>Agaricales</taxon>
        <taxon>Pleurotineae</taxon>
        <taxon>Stephanosporaceae</taxon>
        <taxon>Cristinia</taxon>
    </lineage>
</organism>
<keyword evidence="2" id="KW-0472">Membrane</keyword>
<evidence type="ECO:0000313" key="3">
    <source>
        <dbReference type="EMBL" id="KAH8087190.1"/>
    </source>
</evidence>
<reference evidence="3" key="1">
    <citation type="journal article" date="2021" name="New Phytol.">
        <title>Evolutionary innovations through gain and loss of genes in the ectomycorrhizal Boletales.</title>
        <authorList>
            <person name="Wu G."/>
            <person name="Miyauchi S."/>
            <person name="Morin E."/>
            <person name="Kuo A."/>
            <person name="Drula E."/>
            <person name="Varga T."/>
            <person name="Kohler A."/>
            <person name="Feng B."/>
            <person name="Cao Y."/>
            <person name="Lipzen A."/>
            <person name="Daum C."/>
            <person name="Hundley H."/>
            <person name="Pangilinan J."/>
            <person name="Johnson J."/>
            <person name="Barry K."/>
            <person name="LaButti K."/>
            <person name="Ng V."/>
            <person name="Ahrendt S."/>
            <person name="Min B."/>
            <person name="Choi I.G."/>
            <person name="Park H."/>
            <person name="Plett J.M."/>
            <person name="Magnuson J."/>
            <person name="Spatafora J.W."/>
            <person name="Nagy L.G."/>
            <person name="Henrissat B."/>
            <person name="Grigoriev I.V."/>
            <person name="Yang Z.L."/>
            <person name="Xu J."/>
            <person name="Martin F.M."/>
        </authorList>
    </citation>
    <scope>NUCLEOTIDE SEQUENCE</scope>
    <source>
        <strain evidence="3">KKN 215</strain>
    </source>
</reference>
<gene>
    <name evidence="3" type="ORF">BXZ70DRAFT_544302</name>
</gene>
<evidence type="ECO:0000256" key="2">
    <source>
        <dbReference type="SAM" id="Phobius"/>
    </source>
</evidence>
<feature type="transmembrane region" description="Helical" evidence="2">
    <location>
        <begin position="6"/>
        <end position="25"/>
    </location>
</feature>
<accession>A0A8K0XLC4</accession>
<keyword evidence="4" id="KW-1185">Reference proteome</keyword>